<feature type="transmembrane region" description="Helical" evidence="2">
    <location>
        <begin position="120"/>
        <end position="141"/>
    </location>
</feature>
<dbReference type="PROSITE" id="PS50887">
    <property type="entry name" value="GGDEF"/>
    <property type="match status" value="1"/>
</dbReference>
<dbReference type="SMART" id="SM00267">
    <property type="entry name" value="GGDEF"/>
    <property type="match status" value="1"/>
</dbReference>
<name>A0ABS0GWV9_9ACTN</name>
<protein>
    <submittedName>
        <fullName evidence="5">GGDEF domain-containing protein</fullName>
    </submittedName>
</protein>
<dbReference type="InterPro" id="IPR001633">
    <property type="entry name" value="EAL_dom"/>
</dbReference>
<dbReference type="Gene3D" id="3.30.70.270">
    <property type="match status" value="1"/>
</dbReference>
<feature type="domain" description="EAL" evidence="3">
    <location>
        <begin position="506"/>
        <end position="759"/>
    </location>
</feature>
<dbReference type="SUPFAM" id="SSF141868">
    <property type="entry name" value="EAL domain-like"/>
    <property type="match status" value="1"/>
</dbReference>
<keyword evidence="2" id="KW-0812">Transmembrane</keyword>
<dbReference type="PANTHER" id="PTHR33121:SF70">
    <property type="entry name" value="SIGNALING PROTEIN YKOW"/>
    <property type="match status" value="1"/>
</dbReference>
<feature type="transmembrane region" description="Helical" evidence="2">
    <location>
        <begin position="277"/>
        <end position="298"/>
    </location>
</feature>
<feature type="transmembrane region" description="Helical" evidence="2">
    <location>
        <begin position="25"/>
        <end position="43"/>
    </location>
</feature>
<keyword evidence="2" id="KW-0472">Membrane</keyword>
<dbReference type="RefSeq" id="WP_196201954.1">
    <property type="nucleotide sequence ID" value="NZ_JADPUN010000153.1"/>
</dbReference>
<evidence type="ECO:0000259" key="3">
    <source>
        <dbReference type="PROSITE" id="PS50883"/>
    </source>
</evidence>
<feature type="transmembrane region" description="Helical" evidence="2">
    <location>
        <begin position="148"/>
        <end position="167"/>
    </location>
</feature>
<feature type="transmembrane region" description="Helical" evidence="2">
    <location>
        <begin position="55"/>
        <end position="74"/>
    </location>
</feature>
<dbReference type="CDD" id="cd01949">
    <property type="entry name" value="GGDEF"/>
    <property type="match status" value="1"/>
</dbReference>
<keyword evidence="6" id="KW-1185">Reference proteome</keyword>
<dbReference type="PROSITE" id="PS50883">
    <property type="entry name" value="EAL"/>
    <property type="match status" value="1"/>
</dbReference>
<evidence type="ECO:0000313" key="5">
    <source>
        <dbReference type="EMBL" id="MBF9130377.1"/>
    </source>
</evidence>
<accession>A0ABS0GWV9</accession>
<dbReference type="InterPro" id="IPR050706">
    <property type="entry name" value="Cyclic-di-GMP_PDE-like"/>
</dbReference>
<proteinExistence type="predicted"/>
<dbReference type="SMART" id="SM00052">
    <property type="entry name" value="EAL"/>
    <property type="match status" value="1"/>
</dbReference>
<feature type="region of interest" description="Disordered" evidence="1">
    <location>
        <begin position="763"/>
        <end position="793"/>
    </location>
</feature>
<comment type="caution">
    <text evidence="5">The sequence shown here is derived from an EMBL/GenBank/DDBJ whole genome shotgun (WGS) entry which is preliminary data.</text>
</comment>
<dbReference type="NCBIfam" id="TIGR00254">
    <property type="entry name" value="GGDEF"/>
    <property type="match status" value="1"/>
</dbReference>
<dbReference type="EMBL" id="JADPUN010000153">
    <property type="protein sequence ID" value="MBF9130377.1"/>
    <property type="molecule type" value="Genomic_DNA"/>
</dbReference>
<feature type="domain" description="GGDEF" evidence="4">
    <location>
        <begin position="366"/>
        <end position="499"/>
    </location>
</feature>
<evidence type="ECO:0000256" key="2">
    <source>
        <dbReference type="SAM" id="Phobius"/>
    </source>
</evidence>
<dbReference type="InterPro" id="IPR035919">
    <property type="entry name" value="EAL_sf"/>
</dbReference>
<evidence type="ECO:0000313" key="6">
    <source>
        <dbReference type="Proteomes" id="UP000638560"/>
    </source>
</evidence>
<sequence>MSTSRAAEPALDTDLWVLGSPVYRAVKVLVVSLGVAYALTTLIPFGDQRPAFLDTWFYSGALVATSLLALARPVLVRRNRLAWACAGAGVASWSIGDIYWSASFSSVAASEIPVPSLADVFYVGLYPLAYVGFIVLARGTVRRLPASVWLDGVVTSLAAGAVFSAVMLTDVLSADAGKALAETITNLSYPIGDLVLMVVAVAALAMVRWRTDPVWWLLGLGAAAFAVADTAYLLGLANDTYDDGTWIDGTWMIGLTLMALAGSLFRRRPADEVRGFAALLVPILFSLCALVVLIVGTFVPLHPISIIMASACLVAAGARTALTFEQTRELTRTRVEATTDELSGLGNRRVLDSALPGMLSSLPSGAALPLTIVSVDHLREMNRILGYTAGDMILNAVGSRLRAALPTEAVAVRLGGAEIAILRTVTTGTAESVARDTENLLRSLGRPVVAGPIPVQIELSAGVAIAPVHATTSAELIHCAADALHAAKANCSEVEIYDPSLRGDLHSHLLPDLLRAAENGQLFVYYQPKIDLTTRRPVALEALLRWRHPTHGWVEPAPLQRLAAQVGLTRQLTRILLLSALQACAAWRRKGYELGVATDVSVADVLDSHLPYDAAKMINKVGVPPGALTLEIAEEVLLIDARRTATALSQFRHFGVRLSLDHYGRSAPSLARLRNMPVDELKLDPSFVEPMLNSTQDAVVVRSTVELARSLGITTVVEGVATHTLLDAVTLSGCSAAQGSLFSEPMTADSLHGWLASFPQAPVEHQQTVSGPRQPGQPTSSGRGVDPSIGRHR</sequence>
<dbReference type="InterPro" id="IPR000160">
    <property type="entry name" value="GGDEF_dom"/>
</dbReference>
<reference evidence="5 6" key="1">
    <citation type="submission" date="2020-11" db="EMBL/GenBank/DDBJ databases">
        <title>A novel isolate from a Black sea contaminated sediment with potential to produce alkanes: Plantactinospora alkalitolerans sp. nov.</title>
        <authorList>
            <person name="Carro L."/>
            <person name="Veyisoglu A."/>
            <person name="Guven K."/>
            <person name="Schumann P."/>
            <person name="Klenk H.-P."/>
            <person name="Sahin N."/>
        </authorList>
    </citation>
    <scope>NUCLEOTIDE SEQUENCE [LARGE SCALE GENOMIC DNA]</scope>
    <source>
        <strain evidence="5 6">S1510</strain>
    </source>
</reference>
<feature type="transmembrane region" description="Helical" evidence="2">
    <location>
        <begin position="246"/>
        <end position="265"/>
    </location>
</feature>
<feature type="transmembrane region" description="Helical" evidence="2">
    <location>
        <begin position="187"/>
        <end position="207"/>
    </location>
</feature>
<dbReference type="Proteomes" id="UP000638560">
    <property type="component" value="Unassembled WGS sequence"/>
</dbReference>
<dbReference type="CDD" id="cd01948">
    <property type="entry name" value="EAL"/>
    <property type="match status" value="1"/>
</dbReference>
<gene>
    <name evidence="5" type="ORF">I0C86_15630</name>
</gene>
<dbReference type="InterPro" id="IPR043128">
    <property type="entry name" value="Rev_trsase/Diguanyl_cyclase"/>
</dbReference>
<dbReference type="Pfam" id="PF00990">
    <property type="entry name" value="GGDEF"/>
    <property type="match status" value="1"/>
</dbReference>
<dbReference type="Pfam" id="PF00563">
    <property type="entry name" value="EAL"/>
    <property type="match status" value="1"/>
</dbReference>
<dbReference type="InterPro" id="IPR029787">
    <property type="entry name" value="Nucleotide_cyclase"/>
</dbReference>
<dbReference type="Gene3D" id="3.20.20.450">
    <property type="entry name" value="EAL domain"/>
    <property type="match status" value="1"/>
</dbReference>
<organism evidence="5 6">
    <name type="scientific">Plantactinospora alkalitolerans</name>
    <dbReference type="NCBI Taxonomy" id="2789879"/>
    <lineage>
        <taxon>Bacteria</taxon>
        <taxon>Bacillati</taxon>
        <taxon>Actinomycetota</taxon>
        <taxon>Actinomycetes</taxon>
        <taxon>Micromonosporales</taxon>
        <taxon>Micromonosporaceae</taxon>
        <taxon>Plantactinospora</taxon>
    </lineage>
</organism>
<feature type="transmembrane region" description="Helical" evidence="2">
    <location>
        <begin position="214"/>
        <end position="234"/>
    </location>
</feature>
<dbReference type="PANTHER" id="PTHR33121">
    <property type="entry name" value="CYCLIC DI-GMP PHOSPHODIESTERASE PDEF"/>
    <property type="match status" value="1"/>
</dbReference>
<evidence type="ECO:0000256" key="1">
    <source>
        <dbReference type="SAM" id="MobiDB-lite"/>
    </source>
</evidence>
<evidence type="ECO:0000259" key="4">
    <source>
        <dbReference type="PROSITE" id="PS50887"/>
    </source>
</evidence>
<dbReference type="SUPFAM" id="SSF55073">
    <property type="entry name" value="Nucleotide cyclase"/>
    <property type="match status" value="1"/>
</dbReference>
<keyword evidence="2" id="KW-1133">Transmembrane helix</keyword>
<feature type="compositionally biased region" description="Polar residues" evidence="1">
    <location>
        <begin position="765"/>
        <end position="782"/>
    </location>
</feature>
<feature type="transmembrane region" description="Helical" evidence="2">
    <location>
        <begin position="81"/>
        <end position="100"/>
    </location>
</feature>